<accession>A0ABT7TTX0</accession>
<dbReference type="PANTHER" id="PTHR43194">
    <property type="entry name" value="HYDROLASE ALPHA/BETA FOLD FAMILY"/>
    <property type="match status" value="1"/>
</dbReference>
<dbReference type="PANTHER" id="PTHR43194:SF2">
    <property type="entry name" value="PEROXISOMAL MEMBRANE PROTEIN LPX1"/>
    <property type="match status" value="1"/>
</dbReference>
<dbReference type="RefSeq" id="WP_289475343.1">
    <property type="nucleotide sequence ID" value="NZ_JAUCMN010000013.1"/>
</dbReference>
<gene>
    <name evidence="2" type="ORF">QUG93_15250</name>
</gene>
<proteinExistence type="predicted"/>
<name>A0ABT7TTX0_9MICO</name>
<feature type="domain" description="AB hydrolase-1" evidence="1">
    <location>
        <begin position="29"/>
        <end position="263"/>
    </location>
</feature>
<dbReference type="InterPro" id="IPR050228">
    <property type="entry name" value="Carboxylesterase_BioH"/>
</dbReference>
<dbReference type="InterPro" id="IPR029058">
    <property type="entry name" value="AB_hydrolase_fold"/>
</dbReference>
<keyword evidence="2" id="KW-0378">Hydrolase</keyword>
<evidence type="ECO:0000313" key="3">
    <source>
        <dbReference type="Proteomes" id="UP001236404"/>
    </source>
</evidence>
<dbReference type="Gene3D" id="3.40.50.1820">
    <property type="entry name" value="alpha/beta hydrolase"/>
    <property type="match status" value="1"/>
</dbReference>
<dbReference type="GO" id="GO:0016787">
    <property type="term" value="F:hydrolase activity"/>
    <property type="evidence" value="ECO:0007669"/>
    <property type="project" value="UniProtKB-KW"/>
</dbReference>
<keyword evidence="3" id="KW-1185">Reference proteome</keyword>
<protein>
    <submittedName>
        <fullName evidence="2">Alpha/beta hydrolase</fullName>
    </submittedName>
</protein>
<dbReference type="SUPFAM" id="SSF53474">
    <property type="entry name" value="alpha/beta-Hydrolases"/>
    <property type="match status" value="1"/>
</dbReference>
<dbReference type="Proteomes" id="UP001236404">
    <property type="component" value="Unassembled WGS sequence"/>
</dbReference>
<dbReference type="EMBL" id="JAUCMN010000013">
    <property type="protein sequence ID" value="MDM7893046.1"/>
    <property type="molecule type" value="Genomic_DNA"/>
</dbReference>
<comment type="caution">
    <text evidence="2">The sequence shown here is derived from an EMBL/GenBank/DDBJ whole genome shotgun (WGS) entry which is preliminary data.</text>
</comment>
<organism evidence="2 3">
    <name type="scientific">Curtobacterium caseinilyticum</name>
    <dbReference type="NCBI Taxonomy" id="3055137"/>
    <lineage>
        <taxon>Bacteria</taxon>
        <taxon>Bacillati</taxon>
        <taxon>Actinomycetota</taxon>
        <taxon>Actinomycetes</taxon>
        <taxon>Micrococcales</taxon>
        <taxon>Microbacteriaceae</taxon>
        <taxon>Curtobacterium</taxon>
    </lineage>
</organism>
<dbReference type="InterPro" id="IPR000073">
    <property type="entry name" value="AB_hydrolase_1"/>
</dbReference>
<dbReference type="Pfam" id="PF12697">
    <property type="entry name" value="Abhydrolase_6"/>
    <property type="match status" value="1"/>
</dbReference>
<evidence type="ECO:0000313" key="2">
    <source>
        <dbReference type="EMBL" id="MDM7893046.1"/>
    </source>
</evidence>
<sequence>MDHSIVTEHAESRDGTSIGYLRQGTGPGIVLVQGAMADVHAYRELALALSSSFTVITAERRGRGISPRPYTPDHTIARDVEDLDAVMTATGATKLFGLSSGAVIALEATRTLPNVEQLAVYEPPFYRDGIDRNGVRRLNAEIERGQSGAALIDALVVAGTAPALIARAPRVVARALGRVALAVQSQQRGPASSLRDLLPGVRYDFCAVAERDGHVRDYASIDRPVLLLSGTASPAFLRTAIRGLARIIPDARHVEFEGLGHDGPWNGGGPAQISAALLAFFRS</sequence>
<reference evidence="2 3" key="1">
    <citation type="submission" date="2023-06" db="EMBL/GenBank/DDBJ databases">
        <authorList>
            <person name="Feng G."/>
            <person name="Li J."/>
            <person name="Zhu H."/>
        </authorList>
    </citation>
    <scope>NUCLEOTIDE SEQUENCE [LARGE SCALE GENOMIC DNA]</scope>
    <source>
        <strain evidence="2 3">RHCKG28</strain>
    </source>
</reference>
<evidence type="ECO:0000259" key="1">
    <source>
        <dbReference type="Pfam" id="PF12697"/>
    </source>
</evidence>